<feature type="domain" description="RING-type" evidence="14">
    <location>
        <begin position="118"/>
        <end position="158"/>
    </location>
</feature>
<dbReference type="GO" id="GO:0008270">
    <property type="term" value="F:zinc ion binding"/>
    <property type="evidence" value="ECO:0007669"/>
    <property type="project" value="UniProtKB-KW"/>
</dbReference>
<feature type="compositionally biased region" description="Low complexity" evidence="13">
    <location>
        <begin position="476"/>
        <end position="487"/>
    </location>
</feature>
<dbReference type="GO" id="GO:0072344">
    <property type="term" value="P:rescue of stalled ribosome"/>
    <property type="evidence" value="ECO:0007669"/>
    <property type="project" value="InterPro"/>
</dbReference>
<protein>
    <recommendedName>
        <fullName evidence="4">RING-type E3 ubiquitin transferase</fullName>
        <ecNumber evidence="4">2.3.2.27</ecNumber>
    </recommendedName>
</protein>
<feature type="compositionally biased region" description="Low complexity" evidence="13">
    <location>
        <begin position="680"/>
        <end position="689"/>
    </location>
</feature>
<comment type="subcellular location">
    <subcellularLocation>
        <location evidence="2">Cytoplasm</location>
    </subcellularLocation>
</comment>
<keyword evidence="9 12" id="KW-0863">Zinc-finger</keyword>
<dbReference type="PANTHER" id="PTHR22938:SF0">
    <property type="entry name" value="E3 UBIQUITIN-PROTEIN LIGASE ZNF598"/>
    <property type="match status" value="1"/>
</dbReference>
<feature type="compositionally biased region" description="Basic and acidic residues" evidence="13">
    <location>
        <begin position="389"/>
        <end position="429"/>
    </location>
</feature>
<dbReference type="Proteomes" id="UP000298493">
    <property type="component" value="Unassembled WGS sequence"/>
</dbReference>
<dbReference type="PANTHER" id="PTHR22938">
    <property type="entry name" value="ZINC FINGER PROTEIN 598"/>
    <property type="match status" value="1"/>
</dbReference>
<dbReference type="Pfam" id="PF25447">
    <property type="entry name" value="RING_ZNF598"/>
    <property type="match status" value="1"/>
</dbReference>
<evidence type="ECO:0000256" key="2">
    <source>
        <dbReference type="ARBA" id="ARBA00004496"/>
    </source>
</evidence>
<feature type="region of interest" description="Disordered" evidence="13">
    <location>
        <begin position="1"/>
        <end position="109"/>
    </location>
</feature>
<dbReference type="PROSITE" id="PS00028">
    <property type="entry name" value="ZINC_FINGER_C2H2_1"/>
    <property type="match status" value="2"/>
</dbReference>
<feature type="compositionally biased region" description="Polar residues" evidence="13">
    <location>
        <begin position="779"/>
        <end position="793"/>
    </location>
</feature>
<dbReference type="GO" id="GO:0043022">
    <property type="term" value="F:ribosome binding"/>
    <property type="evidence" value="ECO:0007669"/>
    <property type="project" value="TreeGrafter"/>
</dbReference>
<dbReference type="SUPFAM" id="SSF57850">
    <property type="entry name" value="RING/U-box"/>
    <property type="match status" value="1"/>
</dbReference>
<evidence type="ECO:0000256" key="7">
    <source>
        <dbReference type="ARBA" id="ARBA00022679"/>
    </source>
</evidence>
<evidence type="ECO:0000256" key="4">
    <source>
        <dbReference type="ARBA" id="ARBA00012483"/>
    </source>
</evidence>
<dbReference type="STRING" id="86259.A0A4Z1PMM2"/>
<feature type="compositionally biased region" description="Basic residues" evidence="13">
    <location>
        <begin position="800"/>
        <end position="816"/>
    </location>
</feature>
<evidence type="ECO:0000256" key="10">
    <source>
        <dbReference type="ARBA" id="ARBA00022833"/>
    </source>
</evidence>
<evidence type="ECO:0000256" key="6">
    <source>
        <dbReference type="ARBA" id="ARBA00022553"/>
    </source>
</evidence>
<evidence type="ECO:0000256" key="3">
    <source>
        <dbReference type="ARBA" id="ARBA00004906"/>
    </source>
</evidence>
<evidence type="ECO:0000256" key="8">
    <source>
        <dbReference type="ARBA" id="ARBA00022723"/>
    </source>
</evidence>
<feature type="compositionally biased region" description="Polar residues" evidence="13">
    <location>
        <begin position="500"/>
        <end position="524"/>
    </location>
</feature>
<dbReference type="InterPro" id="IPR057634">
    <property type="entry name" value="PAH_ZNF598/HEL2"/>
</dbReference>
<evidence type="ECO:0000256" key="1">
    <source>
        <dbReference type="ARBA" id="ARBA00000900"/>
    </source>
</evidence>
<dbReference type="CDD" id="cd16615">
    <property type="entry name" value="RING-HC_ZNF598"/>
    <property type="match status" value="1"/>
</dbReference>
<comment type="similarity">
    <text evidence="11">Belongs to the ZNF598/HEL2 family.</text>
</comment>
<keyword evidence="8" id="KW-0479">Metal-binding</keyword>
<evidence type="ECO:0000256" key="12">
    <source>
        <dbReference type="PROSITE-ProRule" id="PRU00175"/>
    </source>
</evidence>
<feature type="compositionally biased region" description="Low complexity" evidence="13">
    <location>
        <begin position="713"/>
        <end position="727"/>
    </location>
</feature>
<dbReference type="EMBL" id="SNSC02000001">
    <property type="protein sequence ID" value="TID27429.1"/>
    <property type="molecule type" value="Genomic_DNA"/>
</dbReference>
<dbReference type="InterPro" id="IPR041888">
    <property type="entry name" value="RING-HC_ZNF598/HEL2"/>
</dbReference>
<accession>A0A4Z1PMM2</accession>
<keyword evidence="10" id="KW-0862">Zinc</keyword>
<dbReference type="InterPro" id="IPR001841">
    <property type="entry name" value="Znf_RING"/>
</dbReference>
<keyword evidence="6" id="KW-0597">Phosphoprotein</keyword>
<proteinExistence type="inferred from homology"/>
<dbReference type="PROSITE" id="PS50089">
    <property type="entry name" value="ZF_RING_2"/>
    <property type="match status" value="1"/>
</dbReference>
<dbReference type="Gene3D" id="3.30.40.10">
    <property type="entry name" value="Zinc/RING finger domain, C3HC4 (zinc finger)"/>
    <property type="match status" value="1"/>
</dbReference>
<feature type="compositionally biased region" description="Low complexity" evidence="13">
    <location>
        <begin position="22"/>
        <end position="37"/>
    </location>
</feature>
<evidence type="ECO:0000259" key="14">
    <source>
        <dbReference type="PROSITE" id="PS50089"/>
    </source>
</evidence>
<keyword evidence="16" id="KW-1185">Reference proteome</keyword>
<evidence type="ECO:0000256" key="13">
    <source>
        <dbReference type="SAM" id="MobiDB-lite"/>
    </source>
</evidence>
<comment type="catalytic activity">
    <reaction evidence="1">
        <text>S-ubiquitinyl-[E2 ubiquitin-conjugating enzyme]-L-cysteine + [acceptor protein]-L-lysine = [E2 ubiquitin-conjugating enzyme]-L-cysteine + N(6)-ubiquitinyl-[acceptor protein]-L-lysine.</text>
        <dbReference type="EC" id="2.3.2.27"/>
    </reaction>
</comment>
<dbReference type="AlphaFoldDB" id="A0A4Z1PMM2"/>
<dbReference type="EC" id="2.3.2.27" evidence="4"/>
<dbReference type="InterPro" id="IPR013083">
    <property type="entry name" value="Znf_RING/FYVE/PHD"/>
</dbReference>
<dbReference type="Pfam" id="PF23230">
    <property type="entry name" value="zf-C2H2_13"/>
    <property type="match status" value="1"/>
</dbReference>
<dbReference type="InterPro" id="IPR044288">
    <property type="entry name" value="ZNF598/HEL2"/>
</dbReference>
<feature type="region of interest" description="Disordered" evidence="13">
    <location>
        <begin position="389"/>
        <end position="442"/>
    </location>
</feature>
<evidence type="ECO:0000313" key="15">
    <source>
        <dbReference type="EMBL" id="TID27429.1"/>
    </source>
</evidence>
<reference evidence="15 16" key="1">
    <citation type="submission" date="2019-04" db="EMBL/GenBank/DDBJ databases">
        <title>High contiguity whole genome sequence and gene annotation resource for two Venturia nashicola isolates.</title>
        <authorList>
            <person name="Prokchorchik M."/>
            <person name="Won K."/>
            <person name="Lee Y."/>
            <person name="Choi E.D."/>
            <person name="Segonzac C."/>
            <person name="Sohn K.H."/>
        </authorList>
    </citation>
    <scope>NUCLEOTIDE SEQUENCE [LARGE SCALE GENOMIC DNA]</scope>
    <source>
        <strain evidence="15 16">PRI2</strain>
    </source>
</reference>
<feature type="region of interest" description="Disordered" evidence="13">
    <location>
        <begin position="648"/>
        <end position="816"/>
    </location>
</feature>
<keyword evidence="7" id="KW-0808">Transferase</keyword>
<dbReference type="Pfam" id="PF23202">
    <property type="entry name" value="PAH_ZNF598"/>
    <property type="match status" value="1"/>
</dbReference>
<keyword evidence="5" id="KW-0963">Cytoplasm</keyword>
<sequence>MADNPAPPTASRARGGRGRGNGQQRAPRADSNNNQEGGSERGGRRRARGRGNGRGGNSNHTSAISAQSTTPNLPPPPSLPGEGIIGDRPTDDATKTQGEMRGKALAEGEEEDEDAEVCFICASPVIHQAVSPCNHRTCHICALRLRALYKSKACAHCRSTSEYVIFTDDPDKRYEDFTPADYSQTDQALGIRYGSQEIFEDTVLLLRYNCPDGECDVACLSWPDLHRHVKSAHQRLMCDLCTRNKKVFTHEHDLFAQNDLRKHEKFGDDNPGAVDQTGFKGHPECGFCRQRFYGDDELFVHCRDRHERCHICDRRNQGTGRQPQYYVDYNSLEQHFRKDHFQCPDRECLEKKFVVFDSEMDLKAHQIEAHPNGLTKDALRDARRVDMREFQVHERYQPQRGERGGRRGGRGGEERGGQDRGRGRGRDPNAEPLPQSSAQPMRRDELAYQRQMAIQSAQSVTTRTFGGQLSAQPAPAYAARGPAQAPATVTATRPAGSFPSLDSLSSAISGPSARPSSPAQQEALTPQELARRQRHNAVIERASGMLRNDQAKIAEFRAKVSAFRNSTVTAPALVDSFFTLFDRPSSEVGSLVKELADIFEIPAKRDALLKAWNDWRAINEDYPSLPGSTTASSSGMSTLGGKRVLKLKTSTAQSARSSVSKTGSWGSTGNTSLFPALPPGAAASRAGSSRSGGSGTPWAGATAGGNSNTSSQAPSRTATPRPVAAAAGSSGTRRPGPDAFPALPAAAKPTSTKFTPGYNGYGVRREQAAPATANPWGGASSTGTNGNAESGSNAEPGPDHKKKGNKNKKQTLFHFG</sequence>
<comment type="pathway">
    <text evidence="3">Protein modification; protein ubiquitination.</text>
</comment>
<dbReference type="GO" id="GO:0016567">
    <property type="term" value="P:protein ubiquitination"/>
    <property type="evidence" value="ECO:0007669"/>
    <property type="project" value="TreeGrafter"/>
</dbReference>
<comment type="caution">
    <text evidence="15">The sequence shown here is derived from an EMBL/GenBank/DDBJ whole genome shotgun (WGS) entry which is preliminary data.</text>
</comment>
<evidence type="ECO:0000256" key="11">
    <source>
        <dbReference type="ARBA" id="ARBA00035113"/>
    </source>
</evidence>
<gene>
    <name evidence="15" type="ORF">E6O75_ATG00196</name>
</gene>
<name>A0A4Z1PMM2_9PEZI</name>
<dbReference type="GO" id="GO:0061630">
    <property type="term" value="F:ubiquitin protein ligase activity"/>
    <property type="evidence" value="ECO:0007669"/>
    <property type="project" value="UniProtKB-EC"/>
</dbReference>
<dbReference type="InterPro" id="IPR056437">
    <property type="entry name" value="Znf-C2H2_ZNF598/HEL2"/>
</dbReference>
<evidence type="ECO:0000256" key="9">
    <source>
        <dbReference type="ARBA" id="ARBA00022771"/>
    </source>
</evidence>
<feature type="compositionally biased region" description="Basic and acidic residues" evidence="13">
    <location>
        <begin position="88"/>
        <end position="106"/>
    </location>
</feature>
<evidence type="ECO:0000313" key="16">
    <source>
        <dbReference type="Proteomes" id="UP000298493"/>
    </source>
</evidence>
<organism evidence="15 16">
    <name type="scientific">Venturia nashicola</name>
    <dbReference type="NCBI Taxonomy" id="86259"/>
    <lineage>
        <taxon>Eukaryota</taxon>
        <taxon>Fungi</taxon>
        <taxon>Dikarya</taxon>
        <taxon>Ascomycota</taxon>
        <taxon>Pezizomycotina</taxon>
        <taxon>Dothideomycetes</taxon>
        <taxon>Pleosporomycetidae</taxon>
        <taxon>Venturiales</taxon>
        <taxon>Venturiaceae</taxon>
        <taxon>Venturia</taxon>
    </lineage>
</organism>
<feature type="compositionally biased region" description="Polar residues" evidence="13">
    <location>
        <begin position="648"/>
        <end position="673"/>
    </location>
</feature>
<feature type="region of interest" description="Disordered" evidence="13">
    <location>
        <begin position="476"/>
        <end position="531"/>
    </location>
</feature>
<dbReference type="GO" id="GO:0005737">
    <property type="term" value="C:cytoplasm"/>
    <property type="evidence" value="ECO:0007669"/>
    <property type="project" value="UniProtKB-SubCell"/>
</dbReference>
<evidence type="ECO:0000256" key="5">
    <source>
        <dbReference type="ARBA" id="ARBA00022490"/>
    </source>
</evidence>
<dbReference type="InterPro" id="IPR013087">
    <property type="entry name" value="Znf_C2H2_type"/>
</dbReference>
<dbReference type="SMART" id="SM00355">
    <property type="entry name" value="ZnF_C2H2"/>
    <property type="match status" value="4"/>
</dbReference>